<name>A0A481T5R8_HHV2</name>
<feature type="region of interest" description="Disordered" evidence="1">
    <location>
        <begin position="1"/>
        <end position="66"/>
    </location>
</feature>
<sequence length="93" mass="9935">MARNPSGDFQAPPRTRPKRPQTSSHSASASSRDLRRASTRRRVSNSAPRRPACRARGPGPSPRAALSGCVSKVRWACSSQITAGTSSSRVFSV</sequence>
<evidence type="ECO:0000256" key="1">
    <source>
        <dbReference type="SAM" id="MobiDB-lite"/>
    </source>
</evidence>
<reference evidence="2" key="1">
    <citation type="submission" date="2018-08" db="EMBL/GenBank/DDBJ databases">
        <title>HSV2 whole genome sequences from clinical isolates.</title>
        <authorList>
            <person name="Roychoudhury P."/>
            <person name="Greninger A.L."/>
            <person name="Jerome K.R."/>
            <person name="Johnston C."/>
            <person name="Wald A."/>
            <person name="Xie H."/>
        </authorList>
    </citation>
    <scope>NUCLEOTIDE SEQUENCE</scope>
    <source>
        <strain evidence="2">2012-5456</strain>
    </source>
</reference>
<organismHost>
    <name type="scientific">Homo sapiens</name>
    <name type="common">Human</name>
    <dbReference type="NCBI Taxonomy" id="9606"/>
</organismHost>
<accession>A0A481T5R8</accession>
<protein>
    <submittedName>
        <fullName evidence="2">Uncharacterized protein</fullName>
    </submittedName>
</protein>
<organism evidence="2">
    <name type="scientific">Human herpesvirus 2</name>
    <name type="common">HHV-2</name>
    <name type="synonym">Human herpes simplex virus 2</name>
    <dbReference type="NCBI Taxonomy" id="10310"/>
    <lineage>
        <taxon>Viruses</taxon>
        <taxon>Duplodnaviria</taxon>
        <taxon>Heunggongvirae</taxon>
        <taxon>Peploviricota</taxon>
        <taxon>Herviviricetes</taxon>
        <taxon>Herpesvirales</taxon>
        <taxon>Orthoherpesviridae</taxon>
        <taxon>Alphaherpesvirinae</taxon>
        <taxon>Simplexvirus</taxon>
        <taxon>Simplexvirus humanalpha2</taxon>
    </lineage>
</organism>
<proteinExistence type="predicted"/>
<evidence type="ECO:0000313" key="2">
    <source>
        <dbReference type="EMBL" id="QBH76442.1"/>
    </source>
</evidence>
<dbReference type="EMBL" id="MH790559">
    <property type="protein sequence ID" value="QBH76442.1"/>
    <property type="molecule type" value="Genomic_DNA"/>
</dbReference>
<feature type="compositionally biased region" description="Low complexity" evidence="1">
    <location>
        <begin position="44"/>
        <end position="65"/>
    </location>
</feature>